<dbReference type="Pfam" id="PF18344">
    <property type="entry name" value="CBM32"/>
    <property type="match status" value="1"/>
</dbReference>
<dbReference type="Gene3D" id="3.20.20.80">
    <property type="entry name" value="Glycosidases"/>
    <property type="match status" value="1"/>
</dbReference>
<dbReference type="GO" id="GO:0102571">
    <property type="term" value="F:[protein]-3-O-(N-acetyl-D-glucosaminyl)-L-serine/L-threonine O-N-acetyl-alpha-D-glucosaminase activity"/>
    <property type="evidence" value="ECO:0007669"/>
    <property type="project" value="UniProtKB-EC"/>
</dbReference>
<dbReference type="SUPFAM" id="SSF140657">
    <property type="entry name" value="Hyaluronidase post-catalytic domain-like"/>
    <property type="match status" value="1"/>
</dbReference>
<dbReference type="EC" id="3.2.1.169" evidence="5"/>
<evidence type="ECO:0000313" key="6">
    <source>
        <dbReference type="Proteomes" id="UP001597441"/>
    </source>
</evidence>
<dbReference type="Proteomes" id="UP001597441">
    <property type="component" value="Unassembled WGS sequence"/>
</dbReference>
<dbReference type="Pfam" id="PF07555">
    <property type="entry name" value="NAGidase"/>
    <property type="match status" value="1"/>
</dbReference>
<keyword evidence="6" id="KW-1185">Reference proteome</keyword>
<dbReference type="EMBL" id="JBHULK010000001">
    <property type="protein sequence ID" value="MFD2533921.1"/>
    <property type="molecule type" value="Genomic_DNA"/>
</dbReference>
<dbReference type="PANTHER" id="PTHR13170">
    <property type="entry name" value="O-GLCNACASE"/>
    <property type="match status" value="1"/>
</dbReference>
<proteinExistence type="inferred from homology"/>
<organism evidence="5 6">
    <name type="scientific">Gelatiniphilus marinus</name>
    <dbReference type="NCBI Taxonomy" id="1759464"/>
    <lineage>
        <taxon>Bacteria</taxon>
        <taxon>Pseudomonadati</taxon>
        <taxon>Bacteroidota</taxon>
        <taxon>Flavobacteriia</taxon>
        <taxon>Flavobacteriales</taxon>
        <taxon>Flavobacteriaceae</taxon>
        <taxon>Gelatiniphilus</taxon>
    </lineage>
</organism>
<dbReference type="Gene3D" id="1.20.58.460">
    <property type="entry name" value="Hyaluronidase post-catalytic domain-like"/>
    <property type="match status" value="1"/>
</dbReference>
<dbReference type="PANTHER" id="PTHR13170:SF16">
    <property type="entry name" value="PROTEIN O-GLCNACASE"/>
    <property type="match status" value="1"/>
</dbReference>
<gene>
    <name evidence="5" type="ORF">ACFSQS_02305</name>
</gene>
<dbReference type="SUPFAM" id="SSF55545">
    <property type="entry name" value="beta-N-acetylhexosaminidase-like domain"/>
    <property type="match status" value="1"/>
</dbReference>
<dbReference type="Pfam" id="PF21809">
    <property type="entry name" value="Glyco_hydro_84_hel"/>
    <property type="match status" value="1"/>
</dbReference>
<keyword evidence="2 3" id="KW-0326">Glycosidase</keyword>
<dbReference type="Pfam" id="PF02838">
    <property type="entry name" value="Glyco_hydro_20b"/>
    <property type="match status" value="1"/>
</dbReference>
<dbReference type="Gene3D" id="2.60.40.1180">
    <property type="entry name" value="Golgi alpha-mannosidase II"/>
    <property type="match status" value="1"/>
</dbReference>
<evidence type="ECO:0000313" key="5">
    <source>
        <dbReference type="EMBL" id="MFD2533921.1"/>
    </source>
</evidence>
<dbReference type="InterPro" id="IPR051822">
    <property type="entry name" value="Glycosyl_Hydrolase_84"/>
</dbReference>
<dbReference type="InterPro" id="IPR029018">
    <property type="entry name" value="Hex-like_dom2"/>
</dbReference>
<dbReference type="InterPro" id="IPR013780">
    <property type="entry name" value="Glyco_hydro_b"/>
</dbReference>
<dbReference type="Gene3D" id="3.30.379.10">
    <property type="entry name" value="Chitobiase/beta-hexosaminidase domain 2-like"/>
    <property type="match status" value="1"/>
</dbReference>
<keyword evidence="1 3" id="KW-0378">Hydrolase</keyword>
<dbReference type="InterPro" id="IPR048162">
    <property type="entry name" value="O-GlcNAcase_BT_4395-like"/>
</dbReference>
<reference evidence="6" key="1">
    <citation type="journal article" date="2019" name="Int. J. Syst. Evol. Microbiol.">
        <title>The Global Catalogue of Microorganisms (GCM) 10K type strain sequencing project: providing services to taxonomists for standard genome sequencing and annotation.</title>
        <authorList>
            <consortium name="The Broad Institute Genomics Platform"/>
            <consortium name="The Broad Institute Genome Sequencing Center for Infectious Disease"/>
            <person name="Wu L."/>
            <person name="Ma J."/>
        </authorList>
    </citation>
    <scope>NUCLEOTIDE SEQUENCE [LARGE SCALE GENOMIC DNA]</scope>
    <source>
        <strain evidence="6">KCTC 42903</strain>
    </source>
</reference>
<accession>A0ABW5JP49</accession>
<sequence length="747" mass="85689">MQITSTLKYSYKQRLITMRHSFFILLILTVSFSFAQNLNINPKPQHVVIGEYFDTPIHFNIKQKSTDNATEKLLSSFFNNDNISGSGLSIQIGNINDRFSKKLKNKVPNKAESYHINLTKKQISVIGRDARGIYYGVRTLLALLKNAVIPIGEISDYPDVTARGTVEGFYGTPWSFQHRLRQIDFYGENKLNTYIYGPKDDPYHSSPNWRKPYPETEAAQIKKLINRAKLNHVDFVWAIHPGKDIKWNNEDRTALLHKFELMYNLGVRAYAVFFDDISGEGTNPNQQADLLNFLHTEFIKKKKDVKPLIMCPTEYNKGWSKPEGGYLETLGKQLDPSIRIMWTGNTVVADVDKETMAWINAKINRNAFIWWNFPVSDYVRNHMLLGPAYGNGKDIAQDLSGFVSNPMEHAEASKIAIYGVADYTWNMSEYQPENNWKKALQVVMPKSYKALEVFATHNSDLGPNGHRYRRKESVSFAPIADAFLKDLKANSTIENFETVRKEFQAIVEASYILLNSTDNPLLLEEIRPWVEQFKLLGQSGLAMLNMHTALEAQQATDFERSYNAVKAIKTEMYNIDRKENQNPYQPGIKTATLVITPLIDKSFVYLTQAYNKTFSKNLGVEANYNPHKLFTNIEQLKNQQVTLRDRTLALNPPLEIIRLSPQAYFGFELQKENRVNKLVLQLEKSLIYNNLTIDISTNGKDWSVIKTEQKDASLQASINTMVKYIRIKNTTSETLSLKIEKFTVKIK</sequence>
<feature type="domain" description="GH84" evidence="4">
    <location>
        <begin position="161"/>
        <end position="428"/>
    </location>
</feature>
<dbReference type="RefSeq" id="WP_388013460.1">
    <property type="nucleotide sequence ID" value="NZ_JBHUDT010000001.1"/>
</dbReference>
<dbReference type="InterPro" id="IPR011496">
    <property type="entry name" value="O-GlcNAcase_cat"/>
</dbReference>
<dbReference type="NCBIfam" id="NF041654">
    <property type="entry name" value="GlcNAcase"/>
    <property type="match status" value="1"/>
</dbReference>
<comment type="similarity">
    <text evidence="3">Belongs to the glycosyl hydrolase 84 family.</text>
</comment>
<dbReference type="InterPro" id="IPR015882">
    <property type="entry name" value="HEX_bac_N"/>
</dbReference>
<dbReference type="InterPro" id="IPR049478">
    <property type="entry name" value="BT_4395-like_hel"/>
</dbReference>
<evidence type="ECO:0000256" key="1">
    <source>
        <dbReference type="ARBA" id="ARBA00022801"/>
    </source>
</evidence>
<protein>
    <submittedName>
        <fullName evidence="5">Beta-N-acetylglucosaminidase</fullName>
        <ecNumber evidence="5">3.2.1.169</ecNumber>
    </submittedName>
</protein>
<evidence type="ECO:0000256" key="2">
    <source>
        <dbReference type="ARBA" id="ARBA00023295"/>
    </source>
</evidence>
<evidence type="ECO:0000256" key="3">
    <source>
        <dbReference type="PROSITE-ProRule" id="PRU01353"/>
    </source>
</evidence>
<dbReference type="InterPro" id="IPR017853">
    <property type="entry name" value="GH"/>
</dbReference>
<dbReference type="SUPFAM" id="SSF51445">
    <property type="entry name" value="(Trans)glycosidases"/>
    <property type="match status" value="1"/>
</dbReference>
<feature type="active site" description="Proton donor" evidence="3">
    <location>
        <position position="276"/>
    </location>
</feature>
<evidence type="ECO:0000259" key="4">
    <source>
        <dbReference type="PROSITE" id="PS52009"/>
    </source>
</evidence>
<dbReference type="PROSITE" id="PS52009">
    <property type="entry name" value="GH84"/>
    <property type="match status" value="1"/>
</dbReference>
<name>A0ABW5JP49_9FLAO</name>
<comment type="caution">
    <text evidence="5">The sequence shown here is derived from an EMBL/GenBank/DDBJ whole genome shotgun (WGS) entry which is preliminary data.</text>
</comment>